<evidence type="ECO:0000313" key="15">
    <source>
        <dbReference type="Proteomes" id="UP000031838"/>
    </source>
</evidence>
<gene>
    <name evidence="14" type="ORF">BGL_1c20130</name>
</gene>
<dbReference type="PANTHER" id="PTHR13966">
    <property type="entry name" value="ENDONUCLEASE RELATED"/>
    <property type="match status" value="1"/>
</dbReference>
<evidence type="ECO:0000256" key="3">
    <source>
        <dbReference type="ARBA" id="ARBA00022722"/>
    </source>
</evidence>
<sequence length="250" mass="27317">MTMKWLAALGLLSIAASVHAASCSQFSPSGLEPELTNPKMVRQARLLCYSDFEVLHSGITHTPLWSAEHLTAAHLADAKGEVRTNRFFAEARLPAGEGATLADYRRSGFDRGHMSPAGDRWNDAAMAESFSLANMIPQNPQNNRRLWAHVEEAVRAMAMRDGEAYVVTGPMFHGSELQTIGANRVIVPTEIFKLVYLPSRSVAFAIVVKNSNAKRYDIETVHQLEAASGLRFPGVPERLKDMKAGGLSGV</sequence>
<evidence type="ECO:0000256" key="11">
    <source>
        <dbReference type="SAM" id="SignalP"/>
    </source>
</evidence>
<dbReference type="InterPro" id="IPR044929">
    <property type="entry name" value="DNA/RNA_non-sp_Endonuclease_sf"/>
</dbReference>
<keyword evidence="15" id="KW-1185">Reference proteome</keyword>
<dbReference type="GO" id="GO:0003676">
    <property type="term" value="F:nucleic acid binding"/>
    <property type="evidence" value="ECO:0007669"/>
    <property type="project" value="InterPro"/>
</dbReference>
<evidence type="ECO:0000256" key="4">
    <source>
        <dbReference type="ARBA" id="ARBA00022723"/>
    </source>
</evidence>
<feature type="domain" description="DNA/RNA non-specific endonuclease/pyrophosphatase/phosphodiesterase" evidence="13">
    <location>
        <begin position="48"/>
        <end position="238"/>
    </location>
</feature>
<dbReference type="HOGENOM" id="CLU_055174_1_0_4"/>
<feature type="chain" id="PRO_5002121954" description="Endonuclease" evidence="11">
    <location>
        <begin position="21"/>
        <end position="250"/>
    </location>
</feature>
<keyword evidence="4 9" id="KW-0479">Metal-binding</keyword>
<dbReference type="KEGG" id="bgp:BGL_1c20130"/>
<reference evidence="15" key="1">
    <citation type="submission" date="2011-03" db="EMBL/GenBank/DDBJ databases">
        <authorList>
            <person name="Voget S."/>
            <person name="Streit W.R."/>
            <person name="Jaeger K.E."/>
            <person name="Daniel R."/>
        </authorList>
    </citation>
    <scope>NUCLEOTIDE SEQUENCE [LARGE SCALE GENOMIC DNA]</scope>
    <source>
        <strain evidence="15">PG1</strain>
    </source>
</reference>
<dbReference type="PROSITE" id="PS01070">
    <property type="entry name" value="NUCLEASE_NON_SPEC"/>
    <property type="match status" value="1"/>
</dbReference>
<keyword evidence="5 10" id="KW-0255">Endonuclease</keyword>
<keyword evidence="7" id="KW-0460">Magnesium</keyword>
<evidence type="ECO:0000313" key="14">
    <source>
        <dbReference type="EMBL" id="AJK46522.1"/>
    </source>
</evidence>
<evidence type="ECO:0000256" key="8">
    <source>
        <dbReference type="PIRSR" id="PIRSR640255-1"/>
    </source>
</evidence>
<evidence type="ECO:0000256" key="6">
    <source>
        <dbReference type="ARBA" id="ARBA00022801"/>
    </source>
</evidence>
<dbReference type="RefSeq" id="WP_042625003.1">
    <property type="nucleotide sequence ID" value="NZ_CP002580.1"/>
</dbReference>
<dbReference type="Gene3D" id="3.40.570.10">
    <property type="entry name" value="Extracellular Endonuclease, subunit A"/>
    <property type="match status" value="1"/>
</dbReference>
<evidence type="ECO:0000256" key="1">
    <source>
        <dbReference type="ARBA" id="ARBA00001946"/>
    </source>
</evidence>
<dbReference type="EC" id="3.1.30.-" evidence="10"/>
<keyword evidence="6 10" id="KW-0378">Hydrolase</keyword>
<dbReference type="InterPro" id="IPR018524">
    <property type="entry name" value="DNA/RNA_endonuclease_AS"/>
</dbReference>
<dbReference type="InterPro" id="IPR044925">
    <property type="entry name" value="His-Me_finger_sf"/>
</dbReference>
<evidence type="ECO:0000256" key="10">
    <source>
        <dbReference type="RuleBase" id="RU366055"/>
    </source>
</evidence>
<evidence type="ECO:0000256" key="2">
    <source>
        <dbReference type="ARBA" id="ARBA00010052"/>
    </source>
</evidence>
<evidence type="ECO:0000256" key="5">
    <source>
        <dbReference type="ARBA" id="ARBA00022759"/>
    </source>
</evidence>
<feature type="active site" description="Proton acceptor" evidence="8">
    <location>
        <position position="113"/>
    </location>
</feature>
<dbReference type="SMART" id="SM00477">
    <property type="entry name" value="NUC"/>
    <property type="match status" value="1"/>
</dbReference>
<comment type="similarity">
    <text evidence="2 10">Belongs to the DNA/RNA non-specific endonuclease family.</text>
</comment>
<dbReference type="SMART" id="SM00892">
    <property type="entry name" value="Endonuclease_NS"/>
    <property type="match status" value="1"/>
</dbReference>
<name>A0A0B6RMH5_BURPL</name>
<dbReference type="GO" id="GO:0016787">
    <property type="term" value="F:hydrolase activity"/>
    <property type="evidence" value="ECO:0007669"/>
    <property type="project" value="UniProtKB-KW"/>
</dbReference>
<feature type="signal peptide" evidence="11">
    <location>
        <begin position="1"/>
        <end position="20"/>
    </location>
</feature>
<reference evidence="14 15" key="2">
    <citation type="journal article" date="2016" name="Appl. Microbiol. Biotechnol.">
        <title>Mutations improving production and secretion of extracellular lipase by Burkholderia glumae PG1.</title>
        <authorList>
            <person name="Knapp A."/>
            <person name="Voget S."/>
            <person name="Gao R."/>
            <person name="Zaburannyi N."/>
            <person name="Krysciak D."/>
            <person name="Breuer M."/>
            <person name="Hauer B."/>
            <person name="Streit W.R."/>
            <person name="Muller R."/>
            <person name="Daniel R."/>
            <person name="Jaeger K.E."/>
        </authorList>
    </citation>
    <scope>NUCLEOTIDE SEQUENCE [LARGE SCALE GENOMIC DNA]</scope>
    <source>
        <strain evidence="14 15">PG1</strain>
    </source>
</reference>
<protein>
    <recommendedName>
        <fullName evidence="10">Endonuclease</fullName>
        <ecNumber evidence="10">3.1.30.-</ecNumber>
    </recommendedName>
</protein>
<evidence type="ECO:0000259" key="12">
    <source>
        <dbReference type="SMART" id="SM00477"/>
    </source>
</evidence>
<evidence type="ECO:0000259" key="13">
    <source>
        <dbReference type="SMART" id="SM00892"/>
    </source>
</evidence>
<dbReference type="AlphaFoldDB" id="A0A0B6RMH5"/>
<dbReference type="Proteomes" id="UP000031838">
    <property type="component" value="Chromosome 1"/>
</dbReference>
<feature type="domain" description="ENPP1-3/EXOG-like endonuclease/phosphodiesterase" evidence="12">
    <location>
        <begin position="49"/>
        <end position="238"/>
    </location>
</feature>
<accession>A0A0B6RMH5</accession>
<dbReference type="EMBL" id="CP002580">
    <property type="protein sequence ID" value="AJK46522.1"/>
    <property type="molecule type" value="Genomic_DNA"/>
</dbReference>
<dbReference type="InterPro" id="IPR020821">
    <property type="entry name" value="ENPP1-3/EXOG-like_nuc-like"/>
</dbReference>
<dbReference type="Pfam" id="PF01223">
    <property type="entry name" value="Endonuclease_NS"/>
    <property type="match status" value="1"/>
</dbReference>
<dbReference type="InterPro" id="IPR040255">
    <property type="entry name" value="Non-specific_endonuclease"/>
</dbReference>
<feature type="binding site" evidence="9">
    <location>
        <position position="143"/>
    </location>
    <ligand>
        <name>Mg(2+)</name>
        <dbReference type="ChEBI" id="CHEBI:18420"/>
        <note>catalytic</note>
    </ligand>
</feature>
<comment type="cofactor">
    <cofactor evidence="1 10">
        <name>Mg(2+)</name>
        <dbReference type="ChEBI" id="CHEBI:18420"/>
    </cofactor>
</comment>
<proteinExistence type="inferred from homology"/>
<evidence type="ECO:0000256" key="9">
    <source>
        <dbReference type="PIRSR" id="PIRSR640255-2"/>
    </source>
</evidence>
<keyword evidence="3 10" id="KW-0540">Nuclease</keyword>
<dbReference type="InterPro" id="IPR001604">
    <property type="entry name" value="Endo_G_ENPP1-like_dom"/>
</dbReference>
<dbReference type="PANTHER" id="PTHR13966:SF5">
    <property type="entry name" value="ENDONUCLEASE G, MITOCHONDRIAL"/>
    <property type="match status" value="1"/>
</dbReference>
<dbReference type="GO" id="GO:0046872">
    <property type="term" value="F:metal ion binding"/>
    <property type="evidence" value="ECO:0007669"/>
    <property type="project" value="UniProtKB-KW"/>
</dbReference>
<dbReference type="GO" id="GO:0004519">
    <property type="term" value="F:endonuclease activity"/>
    <property type="evidence" value="ECO:0007669"/>
    <property type="project" value="UniProtKB-UniRule"/>
</dbReference>
<keyword evidence="11" id="KW-0732">Signal</keyword>
<dbReference type="SUPFAM" id="SSF54060">
    <property type="entry name" value="His-Me finger endonucleases"/>
    <property type="match status" value="1"/>
</dbReference>
<evidence type="ECO:0000256" key="7">
    <source>
        <dbReference type="ARBA" id="ARBA00022842"/>
    </source>
</evidence>
<organism evidence="14 15">
    <name type="scientific">Burkholderia plantarii</name>
    <dbReference type="NCBI Taxonomy" id="41899"/>
    <lineage>
        <taxon>Bacteria</taxon>
        <taxon>Pseudomonadati</taxon>
        <taxon>Pseudomonadota</taxon>
        <taxon>Betaproteobacteria</taxon>
        <taxon>Burkholderiales</taxon>
        <taxon>Burkholderiaceae</taxon>
        <taxon>Burkholderia</taxon>
    </lineage>
</organism>